<comment type="caution">
    <text evidence="6">The sequence shown here is derived from an EMBL/GenBank/DDBJ whole genome shotgun (WGS) entry which is preliminary data.</text>
</comment>
<proteinExistence type="predicted"/>
<keyword evidence="4 5" id="KW-0472">Membrane</keyword>
<dbReference type="InterPro" id="IPR001807">
    <property type="entry name" value="ClC"/>
</dbReference>
<dbReference type="GO" id="GO:0015108">
    <property type="term" value="F:chloride transmembrane transporter activity"/>
    <property type="evidence" value="ECO:0007669"/>
    <property type="project" value="InterPro"/>
</dbReference>
<dbReference type="CDD" id="cd03682">
    <property type="entry name" value="ClC_sycA_like"/>
    <property type="match status" value="1"/>
</dbReference>
<dbReference type="GO" id="GO:0016020">
    <property type="term" value="C:membrane"/>
    <property type="evidence" value="ECO:0007669"/>
    <property type="project" value="UniProtKB-SubCell"/>
</dbReference>
<dbReference type="AlphaFoldDB" id="A0A4Q0MD16"/>
<dbReference type="PANTHER" id="PTHR43427:SF12">
    <property type="entry name" value="CHLORIDE TRANSPORTER"/>
    <property type="match status" value="1"/>
</dbReference>
<dbReference type="SUPFAM" id="SSF81340">
    <property type="entry name" value="Clc chloride channel"/>
    <property type="match status" value="1"/>
</dbReference>
<dbReference type="RefSeq" id="WP_128768349.1">
    <property type="nucleotide sequence ID" value="NZ_RXOC01000003.1"/>
</dbReference>
<feature type="transmembrane region" description="Helical" evidence="5">
    <location>
        <begin position="395"/>
        <end position="416"/>
    </location>
</feature>
<dbReference type="Gene3D" id="1.10.3080.10">
    <property type="entry name" value="Clc chloride channel"/>
    <property type="match status" value="1"/>
</dbReference>
<feature type="transmembrane region" description="Helical" evidence="5">
    <location>
        <begin position="54"/>
        <end position="73"/>
    </location>
</feature>
<dbReference type="EMBL" id="RXOC01000003">
    <property type="protein sequence ID" value="RXF71105.1"/>
    <property type="molecule type" value="Genomic_DNA"/>
</dbReference>
<keyword evidence="2 5" id="KW-0812">Transmembrane</keyword>
<keyword evidence="3 5" id="KW-1133">Transmembrane helix</keyword>
<feature type="transmembrane region" description="Helical" evidence="5">
    <location>
        <begin position="268"/>
        <end position="286"/>
    </location>
</feature>
<dbReference type="InterPro" id="IPR014743">
    <property type="entry name" value="Cl-channel_core"/>
</dbReference>
<evidence type="ECO:0000256" key="2">
    <source>
        <dbReference type="ARBA" id="ARBA00022692"/>
    </source>
</evidence>
<evidence type="ECO:0000313" key="6">
    <source>
        <dbReference type="EMBL" id="RXF71105.1"/>
    </source>
</evidence>
<evidence type="ECO:0000256" key="5">
    <source>
        <dbReference type="SAM" id="Phobius"/>
    </source>
</evidence>
<feature type="transmembrane region" description="Helical" evidence="5">
    <location>
        <begin position="361"/>
        <end position="383"/>
    </location>
</feature>
<dbReference type="PANTHER" id="PTHR43427">
    <property type="entry name" value="CHLORIDE CHANNEL PROTEIN CLC-E"/>
    <property type="match status" value="1"/>
</dbReference>
<feature type="transmembrane region" description="Helical" evidence="5">
    <location>
        <begin position="147"/>
        <end position="172"/>
    </location>
</feature>
<dbReference type="Proteomes" id="UP000290848">
    <property type="component" value="Unassembled WGS sequence"/>
</dbReference>
<name>A0A4Q0MD16_9SPHI</name>
<evidence type="ECO:0000313" key="7">
    <source>
        <dbReference type="Proteomes" id="UP000290848"/>
    </source>
</evidence>
<dbReference type="PRINTS" id="PR00762">
    <property type="entry name" value="CLCHANNEL"/>
</dbReference>
<gene>
    <name evidence="6" type="ORF">EKH83_05245</name>
</gene>
<feature type="transmembrane region" description="Helical" evidence="5">
    <location>
        <begin position="229"/>
        <end position="256"/>
    </location>
</feature>
<reference evidence="6 7" key="1">
    <citation type="submission" date="2018-12" db="EMBL/GenBank/DDBJ databases">
        <title>The Draft Genome Sequence of the Soil Bacterium Pedobacter tournemirensis R1.</title>
        <authorList>
            <person name="He J."/>
        </authorList>
    </citation>
    <scope>NUCLEOTIDE SEQUENCE [LARGE SCALE GENOMIC DNA]</scope>
    <source>
        <strain evidence="6 7">R1</strain>
    </source>
</reference>
<comment type="subcellular location">
    <subcellularLocation>
        <location evidence="1">Membrane</location>
        <topology evidence="1">Multi-pass membrane protein</topology>
    </subcellularLocation>
</comment>
<evidence type="ECO:0000256" key="1">
    <source>
        <dbReference type="ARBA" id="ARBA00004141"/>
    </source>
</evidence>
<accession>A0A4Q0MD16</accession>
<dbReference type="Pfam" id="PF00654">
    <property type="entry name" value="Voltage_CLC"/>
    <property type="match status" value="1"/>
</dbReference>
<organism evidence="6 7">
    <name type="scientific">Arcticibacter tournemirensis</name>
    <dbReference type="NCBI Taxonomy" id="699437"/>
    <lineage>
        <taxon>Bacteria</taxon>
        <taxon>Pseudomonadati</taxon>
        <taxon>Bacteroidota</taxon>
        <taxon>Sphingobacteriia</taxon>
        <taxon>Sphingobacteriales</taxon>
        <taxon>Sphingobacteriaceae</taxon>
        <taxon>Arcticibacter</taxon>
    </lineage>
</organism>
<evidence type="ECO:0000256" key="3">
    <source>
        <dbReference type="ARBA" id="ARBA00022989"/>
    </source>
</evidence>
<protein>
    <submittedName>
        <fullName evidence="6">Voltage-gated chloride channel protein</fullName>
    </submittedName>
</protein>
<feature type="transmembrane region" description="Helical" evidence="5">
    <location>
        <begin position="20"/>
        <end position="42"/>
    </location>
</feature>
<dbReference type="InterPro" id="IPR050368">
    <property type="entry name" value="ClC-type_chloride_channel"/>
</dbReference>
<sequence>MTARNIASEQFPILKNLVRWTVMVIPVAIVTGSMVALFLWLLHSVTDIRFNNPYLLFFLPLAGLLIHIIYKGIGQSSEKGNNLIIDEIHSPGGGIPKRMAPIVLLSTVLTHLFGGSAGREGTAVQIGGSIAQMFGSWFKLQKKDMTILLTAGVAAGFGAVFGTPLTGAIFAMEVLTIGRIQYDALLPCLIASIAGDATVSAWGIHHTTYHIDVFHSAPGLFSSYLSPDFYLLLKVIIAAIAFGLSSYLFSILVYGIKNFFVSRFTIKWLIPVTGGLIIIGLTYVTGKPDYLGLGVDSQYAGAVTIPSAFKAGGADTWSWLWKTLYTCLTLGTGFKGGEVTPLFYIGATLGNTLSILLDAPVGLFAALGFIAVFAGATNTPLACTIMGVELFGSEYIIFFATACFVAYFFSGHSGIYSSQRIAVPKILNSRFSEETSLSESNQRRGRRMRWKLAKYIIALKNRRRQ</sequence>
<evidence type="ECO:0000256" key="4">
    <source>
        <dbReference type="ARBA" id="ARBA00023136"/>
    </source>
</evidence>